<dbReference type="EMBL" id="LAZR01044308">
    <property type="protein sequence ID" value="KKL04985.1"/>
    <property type="molecule type" value="Genomic_DNA"/>
</dbReference>
<name>A0A0F9A688_9ZZZZ</name>
<protein>
    <submittedName>
        <fullName evidence="1">Uncharacterized protein</fullName>
    </submittedName>
</protein>
<accession>A0A0F9A688</accession>
<sequence length="59" mass="6835">MKYNCDRCNELQNNLDNLFTICIGIAKYVDELEEQRSTLKAQLSTYIGKDLPLKPKGRK</sequence>
<comment type="caution">
    <text evidence="1">The sequence shown here is derived from an EMBL/GenBank/DDBJ whole genome shotgun (WGS) entry which is preliminary data.</text>
</comment>
<proteinExistence type="predicted"/>
<dbReference type="AlphaFoldDB" id="A0A0F9A688"/>
<organism evidence="1">
    <name type="scientific">marine sediment metagenome</name>
    <dbReference type="NCBI Taxonomy" id="412755"/>
    <lineage>
        <taxon>unclassified sequences</taxon>
        <taxon>metagenomes</taxon>
        <taxon>ecological metagenomes</taxon>
    </lineage>
</organism>
<evidence type="ECO:0000313" key="1">
    <source>
        <dbReference type="EMBL" id="KKL04985.1"/>
    </source>
</evidence>
<reference evidence="1" key="1">
    <citation type="journal article" date="2015" name="Nature">
        <title>Complex archaea that bridge the gap between prokaryotes and eukaryotes.</title>
        <authorList>
            <person name="Spang A."/>
            <person name="Saw J.H."/>
            <person name="Jorgensen S.L."/>
            <person name="Zaremba-Niedzwiedzka K."/>
            <person name="Martijn J."/>
            <person name="Lind A.E."/>
            <person name="van Eijk R."/>
            <person name="Schleper C."/>
            <person name="Guy L."/>
            <person name="Ettema T.J."/>
        </authorList>
    </citation>
    <scope>NUCLEOTIDE SEQUENCE</scope>
</reference>
<gene>
    <name evidence="1" type="ORF">LCGC14_2610610</name>
</gene>